<dbReference type="Pfam" id="PF13520">
    <property type="entry name" value="AA_permease_2"/>
    <property type="match status" value="1"/>
</dbReference>
<keyword evidence="3 6" id="KW-0812">Transmembrane</keyword>
<keyword evidence="4 6" id="KW-1133">Transmembrane helix</keyword>
<evidence type="ECO:0000256" key="6">
    <source>
        <dbReference type="SAM" id="Phobius"/>
    </source>
</evidence>
<feature type="transmembrane region" description="Helical" evidence="6">
    <location>
        <begin position="256"/>
        <end position="279"/>
    </location>
</feature>
<evidence type="ECO:0000256" key="1">
    <source>
        <dbReference type="ARBA" id="ARBA00004651"/>
    </source>
</evidence>
<feature type="transmembrane region" description="Helical" evidence="6">
    <location>
        <begin position="358"/>
        <end position="377"/>
    </location>
</feature>
<feature type="transmembrane region" description="Helical" evidence="6">
    <location>
        <begin position="441"/>
        <end position="459"/>
    </location>
</feature>
<comment type="caution">
    <text evidence="7">The sequence shown here is derived from an EMBL/GenBank/DDBJ whole genome shotgun (WGS) entry which is preliminary data.</text>
</comment>
<feature type="transmembrane region" description="Helical" evidence="6">
    <location>
        <begin position="116"/>
        <end position="138"/>
    </location>
</feature>
<dbReference type="RefSeq" id="WP_311423192.1">
    <property type="nucleotide sequence ID" value="NZ_JAVREH010000013.1"/>
</dbReference>
<organism evidence="7 8">
    <name type="scientific">Jatrophihabitans lederbergiae</name>
    <dbReference type="NCBI Taxonomy" id="3075547"/>
    <lineage>
        <taxon>Bacteria</taxon>
        <taxon>Bacillati</taxon>
        <taxon>Actinomycetota</taxon>
        <taxon>Actinomycetes</taxon>
        <taxon>Jatrophihabitantales</taxon>
        <taxon>Jatrophihabitantaceae</taxon>
        <taxon>Jatrophihabitans</taxon>
    </lineage>
</organism>
<keyword evidence="8" id="KW-1185">Reference proteome</keyword>
<gene>
    <name evidence="7" type="ORF">RM423_11595</name>
</gene>
<evidence type="ECO:0000313" key="7">
    <source>
        <dbReference type="EMBL" id="MDT0262040.1"/>
    </source>
</evidence>
<feature type="transmembrane region" description="Helical" evidence="6">
    <location>
        <begin position="413"/>
        <end position="435"/>
    </location>
</feature>
<keyword evidence="2" id="KW-1003">Cell membrane</keyword>
<proteinExistence type="predicted"/>
<evidence type="ECO:0000256" key="4">
    <source>
        <dbReference type="ARBA" id="ARBA00022989"/>
    </source>
</evidence>
<feature type="transmembrane region" description="Helical" evidence="6">
    <location>
        <begin position="144"/>
        <end position="164"/>
    </location>
</feature>
<feature type="transmembrane region" description="Helical" evidence="6">
    <location>
        <begin position="383"/>
        <end position="401"/>
    </location>
</feature>
<sequence>MANAKTDDVTTGPVDDGDVRLRQLGYAPRLERGLTTMGSVILTLSDITPAGSLLIVGIAVVALAGTGSVMAYLAGAGLAVMVALCMAELGALFPIAGGIYSIVARVLGTWASFLTLLSYVVQAIFLPASIALGVGTYLNSLNSSIPVNLTSAVAMVVVTGLAMLKIHVNALMTALFLLLEMVVIAVIAIAGFSHPVQSVSTFVHPQGLVDGRLVSFSTGAVIAAVAVALQSVNGYDAAISFSEETKGSTRNVGKAVLYSCLIGVVLELAAFLGAAFGTPDLTKFLGSSTPLTYVVEQRWGHSAATVLTIGAVIAFFNACLAITLQMARVLWASGRDGIWPVPVSKALHKLLPATDAPWVATLAVGFCATILCFLSNIVAVVTFVSVLTISIYIFVGVTAIVSRLRDKTSARTFRLPLFPLPPLLAIVGAALALSQQTRRDLVIVVIIYLVGLAYYLFYLRSKTAAIAALRHAQVSE</sequence>
<comment type="subcellular location">
    <subcellularLocation>
        <location evidence="1">Cell membrane</location>
        <topology evidence="1">Multi-pass membrane protein</topology>
    </subcellularLocation>
</comment>
<keyword evidence="5 6" id="KW-0472">Membrane</keyword>
<evidence type="ECO:0000256" key="2">
    <source>
        <dbReference type="ARBA" id="ARBA00022475"/>
    </source>
</evidence>
<dbReference type="InterPro" id="IPR050367">
    <property type="entry name" value="APC_superfamily"/>
</dbReference>
<protein>
    <submittedName>
        <fullName evidence="7">APC family permease</fullName>
    </submittedName>
</protein>
<evidence type="ECO:0000313" key="8">
    <source>
        <dbReference type="Proteomes" id="UP001183176"/>
    </source>
</evidence>
<feature type="transmembrane region" description="Helical" evidence="6">
    <location>
        <begin position="299"/>
        <end position="324"/>
    </location>
</feature>
<dbReference type="Gene3D" id="1.20.1740.10">
    <property type="entry name" value="Amino acid/polyamine transporter I"/>
    <property type="match status" value="1"/>
</dbReference>
<dbReference type="PANTHER" id="PTHR42770">
    <property type="entry name" value="AMINO ACID TRANSPORTER-RELATED"/>
    <property type="match status" value="1"/>
</dbReference>
<feature type="transmembrane region" description="Helical" evidence="6">
    <location>
        <begin position="53"/>
        <end position="74"/>
    </location>
</feature>
<reference evidence="8" key="1">
    <citation type="submission" date="2023-07" db="EMBL/GenBank/DDBJ databases">
        <title>30 novel species of actinomycetes from the DSMZ collection.</title>
        <authorList>
            <person name="Nouioui I."/>
        </authorList>
    </citation>
    <scope>NUCLEOTIDE SEQUENCE [LARGE SCALE GENOMIC DNA]</scope>
    <source>
        <strain evidence="8">DSM 44399</strain>
    </source>
</reference>
<dbReference type="Proteomes" id="UP001183176">
    <property type="component" value="Unassembled WGS sequence"/>
</dbReference>
<dbReference type="EMBL" id="JAVREH010000013">
    <property type="protein sequence ID" value="MDT0262040.1"/>
    <property type="molecule type" value="Genomic_DNA"/>
</dbReference>
<dbReference type="PANTHER" id="PTHR42770:SF7">
    <property type="entry name" value="MEMBRANE PROTEIN"/>
    <property type="match status" value="1"/>
</dbReference>
<feature type="transmembrane region" description="Helical" evidence="6">
    <location>
        <begin position="80"/>
        <end position="104"/>
    </location>
</feature>
<accession>A0ABU2JAN0</accession>
<evidence type="ECO:0000256" key="5">
    <source>
        <dbReference type="ARBA" id="ARBA00023136"/>
    </source>
</evidence>
<dbReference type="InterPro" id="IPR002293">
    <property type="entry name" value="AA/rel_permease1"/>
</dbReference>
<evidence type="ECO:0000256" key="3">
    <source>
        <dbReference type="ARBA" id="ARBA00022692"/>
    </source>
</evidence>
<feature type="transmembrane region" description="Helical" evidence="6">
    <location>
        <begin position="171"/>
        <end position="193"/>
    </location>
</feature>
<dbReference type="PIRSF" id="PIRSF006060">
    <property type="entry name" value="AA_transporter"/>
    <property type="match status" value="1"/>
</dbReference>
<feature type="transmembrane region" description="Helical" evidence="6">
    <location>
        <begin position="213"/>
        <end position="235"/>
    </location>
</feature>
<name>A0ABU2JAN0_9ACTN</name>